<comment type="caution">
    <text evidence="1">The sequence shown here is derived from an EMBL/GenBank/DDBJ whole genome shotgun (WGS) entry which is preliminary data.</text>
</comment>
<gene>
    <name evidence="1" type="ORF">CRG98_039268</name>
</gene>
<accession>A0A2I0I8K3</accession>
<sequence>MQWVMGVKPECSKMGMKLEYNRMRVCESVCSKGLLRGTGDDRESSPYGMAAGAFVGSTEDRPMLRLVGMPQLLVDVAVATVLWVCGVDAAPRVFNFGSHERLVKNFALTVQVGPVLGGLDARPPRAPVSHAWAYRDFPDDTLAALSVVRHDRWL</sequence>
<dbReference type="Proteomes" id="UP000233551">
    <property type="component" value="Unassembled WGS sequence"/>
</dbReference>
<protein>
    <submittedName>
        <fullName evidence="1">Uncharacterized protein</fullName>
    </submittedName>
</protein>
<reference evidence="1 2" key="1">
    <citation type="submission" date="2017-11" db="EMBL/GenBank/DDBJ databases">
        <title>De-novo sequencing of pomegranate (Punica granatum L.) genome.</title>
        <authorList>
            <person name="Akparov Z."/>
            <person name="Amiraslanov A."/>
            <person name="Hajiyeva S."/>
            <person name="Abbasov M."/>
            <person name="Kaur K."/>
            <person name="Hamwieh A."/>
            <person name="Solovyev V."/>
            <person name="Salamov A."/>
            <person name="Braich B."/>
            <person name="Kosarev P."/>
            <person name="Mahmoud A."/>
            <person name="Hajiyev E."/>
            <person name="Babayeva S."/>
            <person name="Izzatullayeva V."/>
            <person name="Mammadov A."/>
            <person name="Mammadov A."/>
            <person name="Sharifova S."/>
            <person name="Ojaghi J."/>
            <person name="Eynullazada K."/>
            <person name="Bayramov B."/>
            <person name="Abdulazimova A."/>
            <person name="Shahmuradov I."/>
        </authorList>
    </citation>
    <scope>NUCLEOTIDE SEQUENCE [LARGE SCALE GENOMIC DNA]</scope>
    <source>
        <strain evidence="2">cv. AG2017</strain>
        <tissue evidence="1">Leaf</tissue>
    </source>
</reference>
<dbReference type="EMBL" id="PGOL01003598">
    <property type="protein sequence ID" value="PKI40339.1"/>
    <property type="molecule type" value="Genomic_DNA"/>
</dbReference>
<proteinExistence type="predicted"/>
<evidence type="ECO:0000313" key="2">
    <source>
        <dbReference type="Proteomes" id="UP000233551"/>
    </source>
</evidence>
<evidence type="ECO:0000313" key="1">
    <source>
        <dbReference type="EMBL" id="PKI40339.1"/>
    </source>
</evidence>
<organism evidence="1 2">
    <name type="scientific">Punica granatum</name>
    <name type="common">Pomegranate</name>
    <dbReference type="NCBI Taxonomy" id="22663"/>
    <lineage>
        <taxon>Eukaryota</taxon>
        <taxon>Viridiplantae</taxon>
        <taxon>Streptophyta</taxon>
        <taxon>Embryophyta</taxon>
        <taxon>Tracheophyta</taxon>
        <taxon>Spermatophyta</taxon>
        <taxon>Magnoliopsida</taxon>
        <taxon>eudicotyledons</taxon>
        <taxon>Gunneridae</taxon>
        <taxon>Pentapetalae</taxon>
        <taxon>rosids</taxon>
        <taxon>malvids</taxon>
        <taxon>Myrtales</taxon>
        <taxon>Lythraceae</taxon>
        <taxon>Punica</taxon>
    </lineage>
</organism>
<dbReference type="AlphaFoldDB" id="A0A2I0I8K3"/>
<keyword evidence="2" id="KW-1185">Reference proteome</keyword>
<name>A0A2I0I8K3_PUNGR</name>